<dbReference type="Proteomes" id="UP000032303">
    <property type="component" value="Chromosome 2"/>
</dbReference>
<dbReference type="InterPro" id="IPR014914">
    <property type="entry name" value="RES_dom"/>
</dbReference>
<sequence length="231" mass="26347">MDINIEEMARSSFYEQLCYRLIPSKYPPINLYEDVAEPEQLEAIFAIEAITNPRLAEETGDFGRIPPEERLVGIPHCSYVMAAFTHVNPDGARFNTSDFGGYYASPEVNTAIKETVHHIERVMGYTNEPAQDIQMRCIDAWFNADLVDLRERHLLDSPLYHPTNYAHSQALATEVKSSRGDGIVYQSVRHQGHDCYVLFKPVLVTKVCQSRHFTYKWNGDSVNSVLELSLM</sequence>
<protein>
    <recommendedName>
        <fullName evidence="1">RES domain-containing protein</fullName>
    </recommendedName>
</protein>
<evidence type="ECO:0000313" key="2">
    <source>
        <dbReference type="EMBL" id="AJR08707.1"/>
    </source>
</evidence>
<dbReference type="KEGG" id="pgb:H744_2c2043"/>
<keyword evidence="3" id="KW-1185">Reference proteome</keyword>
<dbReference type="EMBL" id="CP005974">
    <property type="protein sequence ID" value="AJR08707.1"/>
    <property type="molecule type" value="Genomic_DNA"/>
</dbReference>
<evidence type="ECO:0000259" key="1">
    <source>
        <dbReference type="SMART" id="SM00953"/>
    </source>
</evidence>
<proteinExistence type="predicted"/>
<dbReference type="STRING" id="658445.H744_2c2043"/>
<organism evidence="2 3">
    <name type="scientific">Photobacterium gaetbulicola Gung47</name>
    <dbReference type="NCBI Taxonomy" id="658445"/>
    <lineage>
        <taxon>Bacteria</taxon>
        <taxon>Pseudomonadati</taxon>
        <taxon>Pseudomonadota</taxon>
        <taxon>Gammaproteobacteria</taxon>
        <taxon>Vibrionales</taxon>
        <taxon>Vibrionaceae</taxon>
        <taxon>Photobacterium</taxon>
    </lineage>
</organism>
<name>A0A0C5WQS7_9GAMM</name>
<evidence type="ECO:0000313" key="3">
    <source>
        <dbReference type="Proteomes" id="UP000032303"/>
    </source>
</evidence>
<dbReference type="SMART" id="SM00953">
    <property type="entry name" value="RES"/>
    <property type="match status" value="1"/>
</dbReference>
<dbReference type="Pfam" id="PF08808">
    <property type="entry name" value="RES"/>
    <property type="match status" value="1"/>
</dbReference>
<dbReference type="PATRIC" id="fig|658445.3.peg.4020"/>
<accession>A0A0C5WQS7</accession>
<dbReference type="AlphaFoldDB" id="A0A0C5WQS7"/>
<feature type="domain" description="RES" evidence="1">
    <location>
        <begin position="83"/>
        <end position="210"/>
    </location>
</feature>
<dbReference type="HOGENOM" id="CLU_074555_1_0_6"/>
<gene>
    <name evidence="2" type="ORF">H744_2c2043</name>
</gene>
<reference evidence="2 3" key="1">
    <citation type="submission" date="2013-05" db="EMBL/GenBank/DDBJ databases">
        <title>Complete genome sequence of the lipase-producing bacterium Photobacterium gaetbulicola Gung47.</title>
        <authorList>
            <person name="Kim Y.-O."/>
        </authorList>
    </citation>
    <scope>NUCLEOTIDE SEQUENCE [LARGE SCALE GENOMIC DNA]</scope>
    <source>
        <strain evidence="2 3">Gung47</strain>
    </source>
</reference>